<dbReference type="EC" id="3.1.-.-" evidence="2"/>
<comment type="caution">
    <text evidence="2">The sequence shown here is derived from an EMBL/GenBank/DDBJ whole genome shotgun (WGS) entry which is preliminary data.</text>
</comment>
<evidence type="ECO:0000256" key="1">
    <source>
        <dbReference type="SAM" id="MobiDB-lite"/>
    </source>
</evidence>
<dbReference type="Gene3D" id="2.180.10.10">
    <property type="entry name" value="RHS repeat-associated core"/>
    <property type="match status" value="1"/>
</dbReference>
<evidence type="ECO:0000313" key="3">
    <source>
        <dbReference type="Proteomes" id="UP000238823"/>
    </source>
</evidence>
<gene>
    <name evidence="2" type="primary">wapA_8</name>
    <name evidence="2" type="ORF">ENSA7_36920</name>
</gene>
<dbReference type="GO" id="GO:0016787">
    <property type="term" value="F:hydrolase activity"/>
    <property type="evidence" value="ECO:0007669"/>
    <property type="project" value="UniProtKB-KW"/>
</dbReference>
<dbReference type="PANTHER" id="PTHR32305:SF15">
    <property type="entry name" value="PROTEIN RHSA-RELATED"/>
    <property type="match status" value="1"/>
</dbReference>
<dbReference type="EMBL" id="PVNL01000072">
    <property type="protein sequence ID" value="PRQ06589.1"/>
    <property type="molecule type" value="Genomic_DNA"/>
</dbReference>
<dbReference type="PANTHER" id="PTHR32305">
    <property type="match status" value="1"/>
</dbReference>
<evidence type="ECO:0000313" key="2">
    <source>
        <dbReference type="EMBL" id="PRQ06589.1"/>
    </source>
</evidence>
<proteinExistence type="predicted"/>
<name>A0A2S9YNF7_9BACT</name>
<dbReference type="InterPro" id="IPR022385">
    <property type="entry name" value="Rhs_assc_core"/>
</dbReference>
<organism evidence="2 3">
    <name type="scientific">Enhygromyxa salina</name>
    <dbReference type="NCBI Taxonomy" id="215803"/>
    <lineage>
        <taxon>Bacteria</taxon>
        <taxon>Pseudomonadati</taxon>
        <taxon>Myxococcota</taxon>
        <taxon>Polyangia</taxon>
        <taxon>Nannocystales</taxon>
        <taxon>Nannocystaceae</taxon>
        <taxon>Enhygromyxa</taxon>
    </lineage>
</organism>
<reference evidence="2 3" key="1">
    <citation type="submission" date="2018-03" db="EMBL/GenBank/DDBJ databases">
        <title>Draft Genome Sequences of the Obligatory Marine Myxobacteria Enhygromyxa salina SWB007.</title>
        <authorList>
            <person name="Poehlein A."/>
            <person name="Moghaddam J.A."/>
            <person name="Harms H."/>
            <person name="Alanjari M."/>
            <person name="Koenig G.M."/>
            <person name="Daniel R."/>
            <person name="Schaeberle T.F."/>
        </authorList>
    </citation>
    <scope>NUCLEOTIDE SEQUENCE [LARGE SCALE GENOMIC DNA]</scope>
    <source>
        <strain evidence="2 3">SWB007</strain>
    </source>
</reference>
<dbReference type="Proteomes" id="UP000238823">
    <property type="component" value="Unassembled WGS sequence"/>
</dbReference>
<keyword evidence="2" id="KW-0378">Hydrolase</keyword>
<protein>
    <submittedName>
        <fullName evidence="2">tRNA3(Ser)-specific nuclease WapA</fullName>
        <ecNumber evidence="2">3.1.-.-</ecNumber>
    </submittedName>
</protein>
<accession>A0A2S9YNF7</accession>
<dbReference type="InterPro" id="IPR050708">
    <property type="entry name" value="T6SS_VgrG/RHS"/>
</dbReference>
<dbReference type="NCBIfam" id="TIGR03696">
    <property type="entry name" value="Rhs_assc_core"/>
    <property type="match status" value="1"/>
</dbReference>
<feature type="compositionally biased region" description="Polar residues" evidence="1">
    <location>
        <begin position="357"/>
        <end position="367"/>
    </location>
</feature>
<dbReference type="AlphaFoldDB" id="A0A2S9YNF7"/>
<feature type="region of interest" description="Disordered" evidence="1">
    <location>
        <begin position="353"/>
        <end position="380"/>
    </location>
</feature>
<sequence length="893" mass="97643">MHLDTLGRPLLSVAHNKDLVGVDEYYTTKSVLDIQGHVLEVIDARDNTAESRTFGMLGQSLVVSSEDAGDRWSLLNALGQPMRNWDSRSQRFSYSYDTLRRPVDRTVSVSGGSQKLLGRIVYGDLLSSPENTNHVGRVYRVYDGAGVATTVEFDFKGNPLEEQRQLVTSKTTQPDWSALLGQSTIAAMATAATSLLDSETFSASSQRDAVNRVLTAISPDDSEVSYTYDEGGALQAVEVKHRGSSTAETVVGDITYNARGQRESVVYGSTSSPTTTTNYTYDPQTYRLASLSTVRGSDAANLQGLHYHYDPVGNITDIRDSAQQTVYFNNSVVAAANSYTYDAAYRLIEATGREHSTQGTTQRTDVQITPGPQPMTSDPSAMRRYTQKFTYDEVGNILKMQHIPASGSGWTRYYESDEYGNRLEKTSAPGDPANGPYTHAYTYDAHGNMTAMPHLSSMVWNHDDELREVTVGTETVYFQYAGGMRSRKYVEKAGAITEERIYLGPFEIYRKRKRISGTLDLERESLHISDDTGRICIIETKTVDGGSAVGSPTGIWRYQLSNHLGSAATEVDGSGAVISYEEYHPYGASAYRAVNASIDVSAKRYRYTGMERDEETGLAYHSARYYAPWLGMWMGADPIGLGDGANRYAYAGDRPASSVDRNGREEGRLTGILLDAFRRPEVTGGGDGDPDVSITLRQEINEWATPELEQAFVETALADYEVHLRAVDEQSRAQYARAVDAPSNVLGLHPAGRYDALFDPLYPGSSRGDHLVQGLRGEMAVIQGELRDGTPADRILRYHATYAEAIQSIPQPLVEQAIGVELGAVAFAAGTAVGLGVARPADSITAAAARGGPKTLDLFGGKNPKSLGQRTSTWLLKKESGPPQHRFPSRLDL</sequence>